<dbReference type="InterPro" id="IPR001173">
    <property type="entry name" value="Glyco_trans_2-like"/>
</dbReference>
<dbReference type="Gene3D" id="3.90.550.10">
    <property type="entry name" value="Spore Coat Polysaccharide Biosynthesis Protein SpsA, Chain A"/>
    <property type="match status" value="1"/>
</dbReference>
<dbReference type="InterPro" id="IPR050256">
    <property type="entry name" value="Glycosyltransferase_2"/>
</dbReference>
<dbReference type="RefSeq" id="WP_067475466.1">
    <property type="nucleotide sequence ID" value="NZ_CP015961.1"/>
</dbReference>
<comment type="catalytic activity">
    <reaction evidence="9">
        <text>(2R)-3-phosphoglycerate + UDP-alpha-D-glucose = (2R)-2-O-(alpha-D-glucopyranosyl)-3-phospho-glycerate + UDP + H(+)</text>
        <dbReference type="Rhea" id="RHEA:31319"/>
        <dbReference type="ChEBI" id="CHEBI:15378"/>
        <dbReference type="ChEBI" id="CHEBI:58223"/>
        <dbReference type="ChEBI" id="CHEBI:58272"/>
        <dbReference type="ChEBI" id="CHEBI:58885"/>
        <dbReference type="ChEBI" id="CHEBI:62600"/>
        <dbReference type="EC" id="2.4.1.266"/>
    </reaction>
    <physiologicalReaction direction="left-to-right" evidence="9">
        <dbReference type="Rhea" id="RHEA:31320"/>
    </physiologicalReaction>
</comment>
<evidence type="ECO:0000256" key="3">
    <source>
        <dbReference type="ARBA" id="ARBA00006739"/>
    </source>
</evidence>
<keyword evidence="5" id="KW-0808">Transferase</keyword>
<keyword evidence="4" id="KW-0328">Glycosyltransferase</keyword>
<dbReference type="Proteomes" id="UP000186104">
    <property type="component" value="Chromosome"/>
</dbReference>
<evidence type="ECO:0000256" key="1">
    <source>
        <dbReference type="ARBA" id="ARBA00001936"/>
    </source>
</evidence>
<feature type="domain" description="Glycosyltransferase 2-like" evidence="12">
    <location>
        <begin position="30"/>
        <end position="141"/>
    </location>
</feature>
<feature type="region of interest" description="Disordered" evidence="11">
    <location>
        <begin position="283"/>
        <end position="310"/>
    </location>
</feature>
<evidence type="ECO:0000313" key="13">
    <source>
        <dbReference type="EMBL" id="ANI92801.1"/>
    </source>
</evidence>
<dbReference type="PANTHER" id="PTHR48090">
    <property type="entry name" value="UNDECAPRENYL-PHOSPHATE 4-DEOXY-4-FORMAMIDO-L-ARABINOSE TRANSFERASE-RELATED"/>
    <property type="match status" value="1"/>
</dbReference>
<dbReference type="SUPFAM" id="SSF53448">
    <property type="entry name" value="Nucleotide-diphospho-sugar transferases"/>
    <property type="match status" value="1"/>
</dbReference>
<evidence type="ECO:0000256" key="6">
    <source>
        <dbReference type="ARBA" id="ARBA00022842"/>
    </source>
</evidence>
<dbReference type="OrthoDB" id="5011697at2"/>
<keyword evidence="6" id="KW-0460">Magnesium</keyword>
<comment type="cofactor">
    <cofactor evidence="2">
        <name>Mg(2+)</name>
        <dbReference type="ChEBI" id="CHEBI:18420"/>
    </cofactor>
</comment>
<dbReference type="EMBL" id="CP015961">
    <property type="protein sequence ID" value="ANI92801.1"/>
    <property type="molecule type" value="Genomic_DNA"/>
</dbReference>
<dbReference type="STRING" id="499555.BJL86_2034"/>
<evidence type="ECO:0000256" key="10">
    <source>
        <dbReference type="ARBA" id="ARBA00048997"/>
    </source>
</evidence>
<dbReference type="Pfam" id="PF00535">
    <property type="entry name" value="Glycos_transf_2"/>
    <property type="match status" value="1"/>
</dbReference>
<organism evidence="13 14">
    <name type="scientific">Dietzia timorensis</name>
    <dbReference type="NCBI Taxonomy" id="499555"/>
    <lineage>
        <taxon>Bacteria</taxon>
        <taxon>Bacillati</taxon>
        <taxon>Actinomycetota</taxon>
        <taxon>Actinomycetes</taxon>
        <taxon>Mycobacteriales</taxon>
        <taxon>Dietziaceae</taxon>
        <taxon>Dietzia</taxon>
    </lineage>
</organism>
<keyword evidence="14" id="KW-1185">Reference proteome</keyword>
<name>A0A173LMP4_9ACTN</name>
<comment type="catalytic activity">
    <reaction evidence="10">
        <text>an NDP-alpha-D-glucose + (2R)-3-phosphoglycerate = (2R)-2-O-(alpha-D-glucopyranosyl)-3-phospho-glycerate + a ribonucleoside 5'-diphosphate + H(+)</text>
        <dbReference type="Rhea" id="RHEA:47244"/>
        <dbReference type="ChEBI" id="CHEBI:15378"/>
        <dbReference type="ChEBI" id="CHEBI:57930"/>
        <dbReference type="ChEBI" id="CHEBI:58272"/>
        <dbReference type="ChEBI" id="CHEBI:62600"/>
        <dbReference type="ChEBI" id="CHEBI:76533"/>
        <dbReference type="EC" id="2.4.1.266"/>
    </reaction>
    <physiologicalReaction direction="left-to-right" evidence="10">
        <dbReference type="Rhea" id="RHEA:47245"/>
    </physiologicalReaction>
</comment>
<comment type="cofactor">
    <cofactor evidence="1">
        <name>Mn(2+)</name>
        <dbReference type="ChEBI" id="CHEBI:29035"/>
    </cofactor>
</comment>
<dbReference type="KEGG" id="dtm:BJL86_2034"/>
<evidence type="ECO:0000256" key="2">
    <source>
        <dbReference type="ARBA" id="ARBA00001946"/>
    </source>
</evidence>
<evidence type="ECO:0000313" key="14">
    <source>
        <dbReference type="Proteomes" id="UP000186104"/>
    </source>
</evidence>
<gene>
    <name evidence="13" type="ORF">BJL86_2034</name>
</gene>
<sequence>MAAYSGIDTFDGAQWTVAELSSAKRGRRVSVVLPALDEERTIADVIASILPLTTDAGFGLVDELVVVDSGSCDSTREVARAAGARVVGVEEIFPDGGAQLAPRPGKGETLWRSLAATSGDIVAFVDTDLRDPSPGFVPGVVGPLLVSRRPVLVKGYYRRPLVGEGSVDPFGGGRVNELVAKPLLASFVPELAELRQPLAGEYAVRRDFAEAVPFAAEYGVEIGLVLDAVRLHGPEGIAQVDLGSREHRHRSLQSLAHTSRHVIETFARRRGLPVAEEILAPDRPPMREVRAPGAGPVAPPCRPPGNVATG</sequence>
<accession>A0A173LMP4</accession>
<dbReference type="PANTHER" id="PTHR48090:SF10">
    <property type="entry name" value="GLUCOSYL-3-PHOSPHOGLYCERATE SYNTHASE"/>
    <property type="match status" value="1"/>
</dbReference>
<dbReference type="AlphaFoldDB" id="A0A173LMP4"/>
<proteinExistence type="inferred from homology"/>
<evidence type="ECO:0000256" key="8">
    <source>
        <dbReference type="ARBA" id="ARBA00040894"/>
    </source>
</evidence>
<dbReference type="EC" id="2.4.1.266" evidence="7"/>
<evidence type="ECO:0000259" key="12">
    <source>
        <dbReference type="Pfam" id="PF00535"/>
    </source>
</evidence>
<evidence type="ECO:0000256" key="11">
    <source>
        <dbReference type="SAM" id="MobiDB-lite"/>
    </source>
</evidence>
<dbReference type="NCBIfam" id="NF010496">
    <property type="entry name" value="PRK13915.1"/>
    <property type="match status" value="1"/>
</dbReference>
<reference evidence="13 14" key="1">
    <citation type="submission" date="2016-06" db="EMBL/GenBank/DDBJ databases">
        <title>Complete genome sequence of a saline-alkali tolerant type strain Dietzia timorensis ID05-A0528T.</title>
        <authorList>
            <person name="Wu X."/>
        </authorList>
    </citation>
    <scope>NUCLEOTIDE SEQUENCE [LARGE SCALE GENOMIC DNA]</scope>
    <source>
        <strain evidence="13 14">ID05-A0528</strain>
    </source>
</reference>
<evidence type="ECO:0000256" key="7">
    <source>
        <dbReference type="ARBA" id="ARBA00039022"/>
    </source>
</evidence>
<dbReference type="InterPro" id="IPR029044">
    <property type="entry name" value="Nucleotide-diphossugar_trans"/>
</dbReference>
<evidence type="ECO:0000256" key="4">
    <source>
        <dbReference type="ARBA" id="ARBA00022676"/>
    </source>
</evidence>
<protein>
    <recommendedName>
        <fullName evidence="8">Glucosyl-3-phosphoglycerate synthase</fullName>
        <ecNumber evidence="7">2.4.1.266</ecNumber>
    </recommendedName>
</protein>
<evidence type="ECO:0000256" key="5">
    <source>
        <dbReference type="ARBA" id="ARBA00022679"/>
    </source>
</evidence>
<comment type="similarity">
    <text evidence="3">Belongs to the glycosyltransferase 2 family.</text>
</comment>
<evidence type="ECO:0000256" key="9">
    <source>
        <dbReference type="ARBA" id="ARBA00048689"/>
    </source>
</evidence>
<dbReference type="GO" id="GO:0016757">
    <property type="term" value="F:glycosyltransferase activity"/>
    <property type="evidence" value="ECO:0007669"/>
    <property type="project" value="UniProtKB-KW"/>
</dbReference>